<accession>A0ABS4WKV6</accession>
<keyword evidence="1" id="KW-0436">Ligase</keyword>
<proteinExistence type="predicted"/>
<dbReference type="Proteomes" id="UP000703720">
    <property type="component" value="Unassembled WGS sequence"/>
</dbReference>
<reference evidence="1 2" key="1">
    <citation type="submission" date="2021-03" db="EMBL/GenBank/DDBJ databases">
        <title>Sequencing the genomes of 1000 actinobacteria strains.</title>
        <authorList>
            <person name="Klenk H.-P."/>
        </authorList>
    </citation>
    <scope>NUCLEOTIDE SEQUENCE [LARGE SCALE GENOMIC DNA]</scope>
    <source>
        <strain evidence="1 2">DSM 13468</strain>
    </source>
</reference>
<organism evidence="1 2">
    <name type="scientific">Microbacterium phyllosphaerae</name>
    <dbReference type="NCBI Taxonomy" id="124798"/>
    <lineage>
        <taxon>Bacteria</taxon>
        <taxon>Bacillati</taxon>
        <taxon>Actinomycetota</taxon>
        <taxon>Actinomycetes</taxon>
        <taxon>Micrococcales</taxon>
        <taxon>Microbacteriaceae</taxon>
        <taxon>Microbacterium</taxon>
    </lineage>
</organism>
<sequence>MREPDPRPSPSSIELLLDPAADAAVRAEWDALAARGLSSLAGHTSTSNRPHITLVARVDLPTVGSDVLAGIPSFPITLSAPLLFGTGERRVLARSIVPTSELISLREMILTAVGPGEDAPHTAPGEWMPHVALARRLRVADLAQALDLVGGDVHAHARSVRHWDPATAEITTLAELPRS</sequence>
<dbReference type="Gene3D" id="3.90.1140.10">
    <property type="entry name" value="Cyclic phosphodiesterase"/>
    <property type="match status" value="1"/>
</dbReference>
<dbReference type="GO" id="GO:0016874">
    <property type="term" value="F:ligase activity"/>
    <property type="evidence" value="ECO:0007669"/>
    <property type="project" value="UniProtKB-KW"/>
</dbReference>
<dbReference type="InterPro" id="IPR009097">
    <property type="entry name" value="Cyclic_Pdiesterase"/>
</dbReference>
<dbReference type="RefSeq" id="WP_210096257.1">
    <property type="nucleotide sequence ID" value="NZ_BAAAIO010000001.1"/>
</dbReference>
<dbReference type="EMBL" id="JAGIOA010000001">
    <property type="protein sequence ID" value="MBP2376835.1"/>
    <property type="molecule type" value="Genomic_DNA"/>
</dbReference>
<gene>
    <name evidence="1" type="ORF">JOF42_000330</name>
</gene>
<name>A0ABS4WKV6_9MICO</name>
<comment type="caution">
    <text evidence="1">The sequence shown here is derived from an EMBL/GenBank/DDBJ whole genome shotgun (WGS) entry which is preliminary data.</text>
</comment>
<evidence type="ECO:0000313" key="1">
    <source>
        <dbReference type="EMBL" id="MBP2376835.1"/>
    </source>
</evidence>
<dbReference type="SUPFAM" id="SSF55144">
    <property type="entry name" value="LigT-like"/>
    <property type="match status" value="1"/>
</dbReference>
<dbReference type="Pfam" id="PF13563">
    <property type="entry name" value="2_5_RNA_ligase2"/>
    <property type="match status" value="1"/>
</dbReference>
<keyword evidence="2" id="KW-1185">Reference proteome</keyword>
<evidence type="ECO:0000313" key="2">
    <source>
        <dbReference type="Proteomes" id="UP000703720"/>
    </source>
</evidence>
<protein>
    <submittedName>
        <fullName evidence="1">2'-5' RNA ligase</fullName>
    </submittedName>
</protein>